<dbReference type="EMBL" id="CM010723">
    <property type="protein sequence ID" value="RZC75730.1"/>
    <property type="molecule type" value="Genomic_DNA"/>
</dbReference>
<feature type="region of interest" description="Disordered" evidence="1">
    <location>
        <begin position="1"/>
        <end position="50"/>
    </location>
</feature>
<name>A0A4Y7KTN3_PAPSO</name>
<dbReference type="Gramene" id="RZC75730">
    <property type="protein sequence ID" value="RZC75730"/>
    <property type="gene ID" value="C5167_000097"/>
</dbReference>
<feature type="compositionally biased region" description="Polar residues" evidence="1">
    <location>
        <begin position="39"/>
        <end position="50"/>
    </location>
</feature>
<evidence type="ECO:0000256" key="1">
    <source>
        <dbReference type="SAM" id="MobiDB-lite"/>
    </source>
</evidence>
<dbReference type="Proteomes" id="UP000316621">
    <property type="component" value="Chromosome 9"/>
</dbReference>
<organism evidence="2 3">
    <name type="scientific">Papaver somniferum</name>
    <name type="common">Opium poppy</name>
    <dbReference type="NCBI Taxonomy" id="3469"/>
    <lineage>
        <taxon>Eukaryota</taxon>
        <taxon>Viridiplantae</taxon>
        <taxon>Streptophyta</taxon>
        <taxon>Embryophyta</taxon>
        <taxon>Tracheophyta</taxon>
        <taxon>Spermatophyta</taxon>
        <taxon>Magnoliopsida</taxon>
        <taxon>Ranunculales</taxon>
        <taxon>Papaveraceae</taxon>
        <taxon>Papaveroideae</taxon>
        <taxon>Papaver</taxon>
    </lineage>
</organism>
<accession>A0A4Y7KTN3</accession>
<gene>
    <name evidence="2" type="ORF">C5167_000097</name>
</gene>
<evidence type="ECO:0000313" key="2">
    <source>
        <dbReference type="EMBL" id="RZC75730.1"/>
    </source>
</evidence>
<dbReference type="AlphaFoldDB" id="A0A4Y7KTN3"/>
<proteinExistence type="predicted"/>
<evidence type="ECO:0000313" key="3">
    <source>
        <dbReference type="Proteomes" id="UP000316621"/>
    </source>
</evidence>
<keyword evidence="3" id="KW-1185">Reference proteome</keyword>
<protein>
    <submittedName>
        <fullName evidence="2">Uncharacterized protein</fullName>
    </submittedName>
</protein>
<feature type="non-terminal residue" evidence="2">
    <location>
        <position position="50"/>
    </location>
</feature>
<reference evidence="2 3" key="1">
    <citation type="journal article" date="2018" name="Science">
        <title>The opium poppy genome and morphinan production.</title>
        <authorList>
            <person name="Guo L."/>
            <person name="Winzer T."/>
            <person name="Yang X."/>
            <person name="Li Y."/>
            <person name="Ning Z."/>
            <person name="He Z."/>
            <person name="Teodor R."/>
            <person name="Lu Y."/>
            <person name="Bowser T.A."/>
            <person name="Graham I.A."/>
            <person name="Ye K."/>
        </authorList>
    </citation>
    <scope>NUCLEOTIDE SEQUENCE [LARGE SCALE GENOMIC DNA]</scope>
    <source>
        <strain evidence="3">cv. HN1</strain>
        <tissue evidence="2">Leaves</tissue>
    </source>
</reference>
<sequence length="50" mass="5614">MGQGFALQHQMKNASERGEAKSSHTKLKIQNDGARRSRTTPNQKYIVTGR</sequence>